<comment type="caution">
    <text evidence="2">The sequence shown here is derived from an EMBL/GenBank/DDBJ whole genome shotgun (WGS) entry which is preliminary data.</text>
</comment>
<organism evidence="2 3">
    <name type="scientific">Pisum sativum</name>
    <name type="common">Garden pea</name>
    <name type="synonym">Lathyrus oleraceus</name>
    <dbReference type="NCBI Taxonomy" id="3888"/>
    <lineage>
        <taxon>Eukaryota</taxon>
        <taxon>Viridiplantae</taxon>
        <taxon>Streptophyta</taxon>
        <taxon>Embryophyta</taxon>
        <taxon>Tracheophyta</taxon>
        <taxon>Spermatophyta</taxon>
        <taxon>Magnoliopsida</taxon>
        <taxon>eudicotyledons</taxon>
        <taxon>Gunneridae</taxon>
        <taxon>Pentapetalae</taxon>
        <taxon>rosids</taxon>
        <taxon>fabids</taxon>
        <taxon>Fabales</taxon>
        <taxon>Fabaceae</taxon>
        <taxon>Papilionoideae</taxon>
        <taxon>50 kb inversion clade</taxon>
        <taxon>NPAAA clade</taxon>
        <taxon>Hologalegina</taxon>
        <taxon>IRL clade</taxon>
        <taxon>Fabeae</taxon>
        <taxon>Lathyrus</taxon>
    </lineage>
</organism>
<sequence>MSYVKVGFASTNLDITGLDGDPLPQNSVRGVGNEEQGERMEECVPRLEQKPIEEIFWEPRRKVKGIRIEERKFGEYECLEIILSLEEEIRISQPWKNGVIVKMLGRQLGLKNWKPDCNNCGLGKA</sequence>
<evidence type="ECO:0000256" key="1">
    <source>
        <dbReference type="SAM" id="MobiDB-lite"/>
    </source>
</evidence>
<evidence type="ECO:0000313" key="3">
    <source>
        <dbReference type="Proteomes" id="UP001058974"/>
    </source>
</evidence>
<reference evidence="2 3" key="1">
    <citation type="journal article" date="2022" name="Nat. Genet.">
        <title>Improved pea reference genome and pan-genome highlight genomic features and evolutionary characteristics.</title>
        <authorList>
            <person name="Yang T."/>
            <person name="Liu R."/>
            <person name="Luo Y."/>
            <person name="Hu S."/>
            <person name="Wang D."/>
            <person name="Wang C."/>
            <person name="Pandey M.K."/>
            <person name="Ge S."/>
            <person name="Xu Q."/>
            <person name="Li N."/>
            <person name="Li G."/>
            <person name="Huang Y."/>
            <person name="Saxena R.K."/>
            <person name="Ji Y."/>
            <person name="Li M."/>
            <person name="Yan X."/>
            <person name="He Y."/>
            <person name="Liu Y."/>
            <person name="Wang X."/>
            <person name="Xiang C."/>
            <person name="Varshney R.K."/>
            <person name="Ding H."/>
            <person name="Gao S."/>
            <person name="Zong X."/>
        </authorList>
    </citation>
    <scope>NUCLEOTIDE SEQUENCE [LARGE SCALE GENOMIC DNA]</scope>
    <source>
        <strain evidence="2 3">cv. Zhongwan 6</strain>
    </source>
</reference>
<dbReference type="Gramene" id="Psat07G0032200-T1">
    <property type="protein sequence ID" value="KAI5382865.1"/>
    <property type="gene ID" value="KIW84_070322"/>
</dbReference>
<name>A0A9D4ZUA1_PEA</name>
<feature type="region of interest" description="Disordered" evidence="1">
    <location>
        <begin position="20"/>
        <end position="43"/>
    </location>
</feature>
<accession>A0A9D4ZUA1</accession>
<dbReference type="AlphaFoldDB" id="A0A9D4ZUA1"/>
<dbReference type="Proteomes" id="UP001058974">
    <property type="component" value="Chromosome 7"/>
</dbReference>
<dbReference type="EMBL" id="JAMSHJ010000007">
    <property type="protein sequence ID" value="KAI5382865.1"/>
    <property type="molecule type" value="Genomic_DNA"/>
</dbReference>
<protein>
    <submittedName>
        <fullName evidence="2">Uncharacterized protein</fullName>
    </submittedName>
</protein>
<evidence type="ECO:0000313" key="2">
    <source>
        <dbReference type="EMBL" id="KAI5382865.1"/>
    </source>
</evidence>
<keyword evidence="3" id="KW-1185">Reference proteome</keyword>
<gene>
    <name evidence="2" type="ORF">KIW84_070322</name>
</gene>
<proteinExistence type="predicted"/>